<evidence type="ECO:0000313" key="2">
    <source>
        <dbReference type="EMBL" id="EKC42056.1"/>
    </source>
</evidence>
<gene>
    <name evidence="2" type="ORF">CGI_10020705</name>
</gene>
<dbReference type="EMBL" id="JH817738">
    <property type="protein sequence ID" value="EKC42056.1"/>
    <property type="molecule type" value="Genomic_DNA"/>
</dbReference>
<sequence length="245" mass="26994">MFGAETYKGKFVRSSLLKQIEGLKKGRLNRATKEKEKSSPPQDKRIIPVTACELDHSYVSDVDGDKVQGVVREEQTVSVEKESARNQWRVGRRVVELRTLADGLKGCKSCGQPLQLSSCEGEQKYGLANVLLIRCNFSDCGVLNEVPTGSKHKAGNGRTMWDVNTKLAVGNVETLIMDNDSTTIARVKAHVNPNISKRSDSNHTKKGFTGALVELSSAHKVLRNVKLNKKLALSPGLFTMNEDIK</sequence>
<dbReference type="InterPro" id="IPR049012">
    <property type="entry name" value="Mutator_transp_dom"/>
</dbReference>
<dbReference type="Pfam" id="PF20700">
    <property type="entry name" value="Mutator"/>
    <property type="match status" value="1"/>
</dbReference>
<reference evidence="2" key="1">
    <citation type="journal article" date="2012" name="Nature">
        <title>The oyster genome reveals stress adaptation and complexity of shell formation.</title>
        <authorList>
            <person name="Zhang G."/>
            <person name="Fang X."/>
            <person name="Guo X."/>
            <person name="Li L."/>
            <person name="Luo R."/>
            <person name="Xu F."/>
            <person name="Yang P."/>
            <person name="Zhang L."/>
            <person name="Wang X."/>
            <person name="Qi H."/>
            <person name="Xiong Z."/>
            <person name="Que H."/>
            <person name="Xie Y."/>
            <person name="Holland P.W."/>
            <person name="Paps J."/>
            <person name="Zhu Y."/>
            <person name="Wu F."/>
            <person name="Chen Y."/>
            <person name="Wang J."/>
            <person name="Peng C."/>
            <person name="Meng J."/>
            <person name="Yang L."/>
            <person name="Liu J."/>
            <person name="Wen B."/>
            <person name="Zhang N."/>
            <person name="Huang Z."/>
            <person name="Zhu Q."/>
            <person name="Feng Y."/>
            <person name="Mount A."/>
            <person name="Hedgecock D."/>
            <person name="Xu Z."/>
            <person name="Liu Y."/>
            <person name="Domazet-Loso T."/>
            <person name="Du Y."/>
            <person name="Sun X."/>
            <person name="Zhang S."/>
            <person name="Liu B."/>
            <person name="Cheng P."/>
            <person name="Jiang X."/>
            <person name="Li J."/>
            <person name="Fan D."/>
            <person name="Wang W."/>
            <person name="Fu W."/>
            <person name="Wang T."/>
            <person name="Wang B."/>
            <person name="Zhang J."/>
            <person name="Peng Z."/>
            <person name="Li Y."/>
            <person name="Li N."/>
            <person name="Wang J."/>
            <person name="Chen M."/>
            <person name="He Y."/>
            <person name="Tan F."/>
            <person name="Song X."/>
            <person name="Zheng Q."/>
            <person name="Huang R."/>
            <person name="Yang H."/>
            <person name="Du X."/>
            <person name="Chen L."/>
            <person name="Yang M."/>
            <person name="Gaffney P.M."/>
            <person name="Wang S."/>
            <person name="Luo L."/>
            <person name="She Z."/>
            <person name="Ming Y."/>
            <person name="Huang W."/>
            <person name="Zhang S."/>
            <person name="Huang B."/>
            <person name="Zhang Y."/>
            <person name="Qu T."/>
            <person name="Ni P."/>
            <person name="Miao G."/>
            <person name="Wang J."/>
            <person name="Wang Q."/>
            <person name="Steinberg C.E."/>
            <person name="Wang H."/>
            <person name="Li N."/>
            <person name="Qian L."/>
            <person name="Zhang G."/>
            <person name="Li Y."/>
            <person name="Yang H."/>
            <person name="Liu X."/>
            <person name="Wang J."/>
            <person name="Yin Y."/>
            <person name="Wang J."/>
        </authorList>
    </citation>
    <scope>NUCLEOTIDE SEQUENCE [LARGE SCALE GENOMIC DNA]</scope>
    <source>
        <strain evidence="2">05x7-T-G4-1.051#20</strain>
    </source>
</reference>
<accession>K1S3T7</accession>
<organism evidence="2">
    <name type="scientific">Magallana gigas</name>
    <name type="common">Pacific oyster</name>
    <name type="synonym">Crassostrea gigas</name>
    <dbReference type="NCBI Taxonomy" id="29159"/>
    <lineage>
        <taxon>Eukaryota</taxon>
        <taxon>Metazoa</taxon>
        <taxon>Spiralia</taxon>
        <taxon>Lophotrochozoa</taxon>
        <taxon>Mollusca</taxon>
        <taxon>Bivalvia</taxon>
        <taxon>Autobranchia</taxon>
        <taxon>Pteriomorphia</taxon>
        <taxon>Ostreida</taxon>
        <taxon>Ostreoidea</taxon>
        <taxon>Ostreidae</taxon>
        <taxon>Magallana</taxon>
    </lineage>
</organism>
<protein>
    <recommendedName>
        <fullName evidence="1">Mutator-like transposase domain-containing protein</fullName>
    </recommendedName>
</protein>
<dbReference type="InParanoid" id="K1S3T7"/>
<proteinExistence type="predicted"/>
<dbReference type="AlphaFoldDB" id="K1S3T7"/>
<evidence type="ECO:0000259" key="1">
    <source>
        <dbReference type="Pfam" id="PF20700"/>
    </source>
</evidence>
<feature type="domain" description="Mutator-like transposase" evidence="1">
    <location>
        <begin position="91"/>
        <end position="172"/>
    </location>
</feature>
<dbReference type="HOGENOM" id="CLU_1134513_0_0_1"/>
<name>K1S3T7_MAGGI</name>